<evidence type="ECO:0000256" key="1">
    <source>
        <dbReference type="SAM" id="MobiDB-lite"/>
    </source>
</evidence>
<organism evidence="2 3">
    <name type="scientific">Pleurodeles waltl</name>
    <name type="common">Iberian ribbed newt</name>
    <dbReference type="NCBI Taxonomy" id="8319"/>
    <lineage>
        <taxon>Eukaryota</taxon>
        <taxon>Metazoa</taxon>
        <taxon>Chordata</taxon>
        <taxon>Craniata</taxon>
        <taxon>Vertebrata</taxon>
        <taxon>Euteleostomi</taxon>
        <taxon>Amphibia</taxon>
        <taxon>Batrachia</taxon>
        <taxon>Caudata</taxon>
        <taxon>Salamandroidea</taxon>
        <taxon>Salamandridae</taxon>
        <taxon>Pleurodelinae</taxon>
        <taxon>Pleurodeles</taxon>
    </lineage>
</organism>
<name>A0AAV7QMC5_PLEWA</name>
<proteinExistence type="predicted"/>
<keyword evidence="3" id="KW-1185">Reference proteome</keyword>
<evidence type="ECO:0000313" key="3">
    <source>
        <dbReference type="Proteomes" id="UP001066276"/>
    </source>
</evidence>
<reference evidence="2" key="1">
    <citation type="journal article" date="2022" name="bioRxiv">
        <title>Sequencing and chromosome-scale assembly of the giantPleurodeles waltlgenome.</title>
        <authorList>
            <person name="Brown T."/>
            <person name="Elewa A."/>
            <person name="Iarovenko S."/>
            <person name="Subramanian E."/>
            <person name="Araus A.J."/>
            <person name="Petzold A."/>
            <person name="Susuki M."/>
            <person name="Suzuki K.-i.T."/>
            <person name="Hayashi T."/>
            <person name="Toyoda A."/>
            <person name="Oliveira C."/>
            <person name="Osipova E."/>
            <person name="Leigh N.D."/>
            <person name="Simon A."/>
            <person name="Yun M.H."/>
        </authorList>
    </citation>
    <scope>NUCLEOTIDE SEQUENCE</scope>
    <source>
        <strain evidence="2">20211129_DDA</strain>
        <tissue evidence="2">Liver</tissue>
    </source>
</reference>
<comment type="caution">
    <text evidence="2">The sequence shown here is derived from an EMBL/GenBank/DDBJ whole genome shotgun (WGS) entry which is preliminary data.</text>
</comment>
<dbReference type="EMBL" id="JANPWB010000010">
    <property type="protein sequence ID" value="KAJ1140501.1"/>
    <property type="molecule type" value="Genomic_DNA"/>
</dbReference>
<dbReference type="Proteomes" id="UP001066276">
    <property type="component" value="Chromosome 6"/>
</dbReference>
<dbReference type="AlphaFoldDB" id="A0AAV7QMC5"/>
<sequence length="93" mass="10229">MPARRSPDGALVPPENRSPASGFPVSRAQMPNPMPKCRCDQGVKHALCGQGSWRTRSVFQKALNAVSPWCGCWPRMKASTKERGNAVHLPMQE</sequence>
<gene>
    <name evidence="2" type="ORF">NDU88_006852</name>
</gene>
<accession>A0AAV7QMC5</accession>
<feature type="region of interest" description="Disordered" evidence="1">
    <location>
        <begin position="1"/>
        <end position="33"/>
    </location>
</feature>
<protein>
    <submittedName>
        <fullName evidence="2">Uncharacterized protein</fullName>
    </submittedName>
</protein>
<evidence type="ECO:0000313" key="2">
    <source>
        <dbReference type="EMBL" id="KAJ1140501.1"/>
    </source>
</evidence>